<accession>A0AAN8XBV8</accession>
<gene>
    <name evidence="3" type="ORF">SK128_024792</name>
</gene>
<feature type="transmembrane region" description="Helical" evidence="2">
    <location>
        <begin position="83"/>
        <end position="104"/>
    </location>
</feature>
<proteinExistence type="predicted"/>
<organism evidence="3 4">
    <name type="scientific">Halocaridina rubra</name>
    <name type="common">Hawaiian red shrimp</name>
    <dbReference type="NCBI Taxonomy" id="373956"/>
    <lineage>
        <taxon>Eukaryota</taxon>
        <taxon>Metazoa</taxon>
        <taxon>Ecdysozoa</taxon>
        <taxon>Arthropoda</taxon>
        <taxon>Crustacea</taxon>
        <taxon>Multicrustacea</taxon>
        <taxon>Malacostraca</taxon>
        <taxon>Eumalacostraca</taxon>
        <taxon>Eucarida</taxon>
        <taxon>Decapoda</taxon>
        <taxon>Pleocyemata</taxon>
        <taxon>Caridea</taxon>
        <taxon>Atyoidea</taxon>
        <taxon>Atyidae</taxon>
        <taxon>Halocaridina</taxon>
    </lineage>
</organism>
<evidence type="ECO:0000313" key="3">
    <source>
        <dbReference type="EMBL" id="KAK7076514.1"/>
    </source>
</evidence>
<dbReference type="Proteomes" id="UP001381693">
    <property type="component" value="Unassembled WGS sequence"/>
</dbReference>
<sequence length="219" mass="24508">MCSRNSLCYRLSGLFEPWPRDTNWLVLLCCLGCAWLAATVLTALGMYMLACHRTKHTSTLIETKLLEQYPGCSGDWSQEDAQIALVTGSICNIGLMLVLVILTLKEKRLKRAKEDPPPNYETVMKCETPPPTFEELNFERHHSTTSNEATLRDYNTTNELNETSDFGRSSSSPESESLHFETRDTNILIPPPSPFASGSVIYTLHSTIAPAYDNPLMTV</sequence>
<feature type="transmembrane region" description="Helical" evidence="2">
    <location>
        <begin position="24"/>
        <end position="50"/>
    </location>
</feature>
<name>A0AAN8XBV8_HALRR</name>
<keyword evidence="4" id="KW-1185">Reference proteome</keyword>
<keyword evidence="2" id="KW-1133">Transmembrane helix</keyword>
<protein>
    <submittedName>
        <fullName evidence="3">Uncharacterized protein</fullName>
    </submittedName>
</protein>
<feature type="compositionally biased region" description="Polar residues" evidence="1">
    <location>
        <begin position="159"/>
        <end position="168"/>
    </location>
</feature>
<evidence type="ECO:0000256" key="1">
    <source>
        <dbReference type="SAM" id="MobiDB-lite"/>
    </source>
</evidence>
<reference evidence="3 4" key="1">
    <citation type="submission" date="2023-11" db="EMBL/GenBank/DDBJ databases">
        <title>Halocaridina rubra genome assembly.</title>
        <authorList>
            <person name="Smith C."/>
        </authorList>
    </citation>
    <scope>NUCLEOTIDE SEQUENCE [LARGE SCALE GENOMIC DNA]</scope>
    <source>
        <strain evidence="3">EP-1</strain>
        <tissue evidence="3">Whole</tissue>
    </source>
</reference>
<feature type="region of interest" description="Disordered" evidence="1">
    <location>
        <begin position="159"/>
        <end position="180"/>
    </location>
</feature>
<feature type="non-terminal residue" evidence="3">
    <location>
        <position position="1"/>
    </location>
</feature>
<evidence type="ECO:0000313" key="4">
    <source>
        <dbReference type="Proteomes" id="UP001381693"/>
    </source>
</evidence>
<comment type="caution">
    <text evidence="3">The sequence shown here is derived from an EMBL/GenBank/DDBJ whole genome shotgun (WGS) entry which is preliminary data.</text>
</comment>
<dbReference type="EMBL" id="JAXCGZ010009640">
    <property type="protein sequence ID" value="KAK7076514.1"/>
    <property type="molecule type" value="Genomic_DNA"/>
</dbReference>
<keyword evidence="2" id="KW-0472">Membrane</keyword>
<keyword evidence="2" id="KW-0812">Transmembrane</keyword>
<dbReference type="AlphaFoldDB" id="A0AAN8XBV8"/>
<evidence type="ECO:0000256" key="2">
    <source>
        <dbReference type="SAM" id="Phobius"/>
    </source>
</evidence>